<evidence type="ECO:0000256" key="1">
    <source>
        <dbReference type="SAM" id="Phobius"/>
    </source>
</evidence>
<feature type="transmembrane region" description="Helical" evidence="1">
    <location>
        <begin position="671"/>
        <end position="694"/>
    </location>
</feature>
<feature type="transmembrane region" description="Helical" evidence="1">
    <location>
        <begin position="617"/>
        <end position="637"/>
    </location>
</feature>
<name>A0ABT1L636_9GAMM</name>
<proteinExistence type="predicted"/>
<dbReference type="RefSeq" id="WP_258569506.1">
    <property type="nucleotide sequence ID" value="NZ_JAKUDN010000002.1"/>
</dbReference>
<evidence type="ECO:0000313" key="3">
    <source>
        <dbReference type="Proteomes" id="UP001320768"/>
    </source>
</evidence>
<accession>A0ABT1L636</accession>
<comment type="caution">
    <text evidence="2">The sequence shown here is derived from an EMBL/GenBank/DDBJ whole genome shotgun (WGS) entry which is preliminary data.</text>
</comment>
<feature type="transmembrane region" description="Helical" evidence="1">
    <location>
        <begin position="649"/>
        <end position="665"/>
    </location>
</feature>
<dbReference type="Proteomes" id="UP001320768">
    <property type="component" value="Unassembled WGS sequence"/>
</dbReference>
<dbReference type="EMBL" id="JAKUDN010000002">
    <property type="protein sequence ID" value="MCP8352401.1"/>
    <property type="molecule type" value="Genomic_DNA"/>
</dbReference>
<protein>
    <submittedName>
        <fullName evidence="2">Uncharacterized protein</fullName>
    </submittedName>
</protein>
<feature type="transmembrane region" description="Helical" evidence="1">
    <location>
        <begin position="591"/>
        <end position="611"/>
    </location>
</feature>
<keyword evidence="1" id="KW-0812">Transmembrane</keyword>
<organism evidence="2 3">
    <name type="scientific">Candidatus Synchoanobacter obligatus</name>
    <dbReference type="NCBI Taxonomy" id="2919597"/>
    <lineage>
        <taxon>Bacteria</taxon>
        <taxon>Pseudomonadati</taxon>
        <taxon>Pseudomonadota</taxon>
        <taxon>Gammaproteobacteria</taxon>
        <taxon>Candidatus Comchoanobacterales</taxon>
        <taxon>Candidatus Comchoanobacteraceae</taxon>
        <taxon>Candidatus Synchoanobacter</taxon>
    </lineage>
</organism>
<evidence type="ECO:0000313" key="2">
    <source>
        <dbReference type="EMBL" id="MCP8352401.1"/>
    </source>
</evidence>
<keyword evidence="3" id="KW-1185">Reference proteome</keyword>
<sequence length="737" mass="82267">MNINEKTNEIIRRVPADISDSSIDAIHQSLHKLYDDAKLVDISDEDLAFLQTAFGCQSEDETKKTLALYRVYEERTQIQEDLITSLDDCYNTWLSSGDMDKDTIVNFIFDAIMEQPRFQYILASSPEVARNSIDPVALKSRLNKLFNNRIEDESIHFKMKSAVLTSAEKTRLDQIMQRKRELGFPNSTYDIGFRMSLDLNPLRPPTPDMSLQEVLFPHRHAFRRLGSDVKDSRVVKQYKLSGSTAFNYTAILESSDISYETIIGFLSAISPTLIRHASNKDQARETIAAFNKYMRDPASGYPIRMTELLVGSLLNGVTVVTLHLTKKESMLLNGLPGITALTTAAKALPITEHGREVDEKKWLELENNKALIESGRVYFSPEGQLQSWDSSTNAFKDMDTEKSKFKHKSKEAGLIITTDQEMYCFDHLYGGKNSRGLIAYHSMISSGRPVMYAGSIKVTNGKIKYISDLSGHFKPRSSSLIHLAVYLANHNVLTTDILTKSRQGFDNKKLVSLFKNPSQAHLALGDLLAAPDLTDTGKQCIAKIVRNSIKFYDKNMNRRIRRLLQEPLWSNLRMEFALNISKKDFIWSVAIRYWAMIVSFGFGATAAIFLLPPAFLFNVFFQMATSILALVGIVSYVKRAYETQGFHEFVVGFLIGLDAALWIVVGEVFALGAVFFAGITMVAVVLALATYVAFDSLSPNSANPVAASDIKPPAKPAAGPSNGNRAATVTISLANGW</sequence>
<gene>
    <name evidence="2" type="ORF">MKS91_03740</name>
</gene>
<keyword evidence="1" id="KW-0472">Membrane</keyword>
<keyword evidence="1" id="KW-1133">Transmembrane helix</keyword>
<reference evidence="2 3" key="1">
    <citation type="journal article" date="2022" name="Nat. Microbiol.">
        <title>The microbiome of a bacterivorous marine choanoflagellate contains a resource-demanding obligate bacterial associate.</title>
        <authorList>
            <person name="Needham D.M."/>
            <person name="Poirier C."/>
            <person name="Bachy C."/>
            <person name="George E.E."/>
            <person name="Wilken S."/>
            <person name="Yung C.C.M."/>
            <person name="Limardo A.J."/>
            <person name="Morando M."/>
            <person name="Sudek L."/>
            <person name="Malmstrom R.R."/>
            <person name="Keeling P.J."/>
            <person name="Santoro A.E."/>
            <person name="Worden A.Z."/>
        </authorList>
    </citation>
    <scope>NUCLEOTIDE SEQUENCE [LARGE SCALE GENOMIC DNA]</scope>
    <source>
        <strain evidence="2 3">Comchoano-2</strain>
    </source>
</reference>